<dbReference type="SMART" id="SM00382">
    <property type="entry name" value="AAA"/>
    <property type="match status" value="1"/>
</dbReference>
<name>A0A150QV80_SORCE</name>
<evidence type="ECO:0000256" key="2">
    <source>
        <dbReference type="ARBA" id="ARBA00022840"/>
    </source>
</evidence>
<feature type="domain" description="FHA" evidence="6">
    <location>
        <begin position="23"/>
        <end position="72"/>
    </location>
</feature>
<dbReference type="Gene3D" id="3.30.450.40">
    <property type="match status" value="1"/>
</dbReference>
<dbReference type="PRINTS" id="PR01590">
    <property type="entry name" value="HTHFIS"/>
</dbReference>
<keyword evidence="3" id="KW-0805">Transcription regulation</keyword>
<dbReference type="RefSeq" id="WP_061606917.1">
    <property type="nucleotide sequence ID" value="NZ_JEMA01000329.1"/>
</dbReference>
<dbReference type="InterPro" id="IPR025944">
    <property type="entry name" value="Sigma_54_int_dom_CS"/>
</dbReference>
<dbReference type="SUPFAM" id="SSF49879">
    <property type="entry name" value="SMAD/FHA domain"/>
    <property type="match status" value="1"/>
</dbReference>
<dbReference type="Pfam" id="PF25601">
    <property type="entry name" value="AAA_lid_14"/>
    <property type="match status" value="1"/>
</dbReference>
<dbReference type="InterPro" id="IPR058031">
    <property type="entry name" value="AAA_lid_NorR"/>
</dbReference>
<dbReference type="SMART" id="SM00240">
    <property type="entry name" value="FHA"/>
    <property type="match status" value="1"/>
</dbReference>
<comment type="caution">
    <text evidence="8">The sequence shown here is derived from an EMBL/GenBank/DDBJ whole genome shotgun (WGS) entry which is preliminary data.</text>
</comment>
<dbReference type="SUPFAM" id="SSF55781">
    <property type="entry name" value="GAF domain-like"/>
    <property type="match status" value="1"/>
</dbReference>
<keyword evidence="1" id="KW-0547">Nucleotide-binding</keyword>
<dbReference type="SMART" id="SM00065">
    <property type="entry name" value="GAF"/>
    <property type="match status" value="1"/>
</dbReference>
<dbReference type="GO" id="GO:0005524">
    <property type="term" value="F:ATP binding"/>
    <property type="evidence" value="ECO:0007669"/>
    <property type="project" value="UniProtKB-KW"/>
</dbReference>
<dbReference type="InterPro" id="IPR025943">
    <property type="entry name" value="Sigma_54_int_dom_ATP-bd_2"/>
</dbReference>
<dbReference type="InterPro" id="IPR003593">
    <property type="entry name" value="AAA+_ATPase"/>
</dbReference>
<dbReference type="SUPFAM" id="SSF52540">
    <property type="entry name" value="P-loop containing nucleoside triphosphate hydrolases"/>
    <property type="match status" value="1"/>
</dbReference>
<dbReference type="SUPFAM" id="SSF46689">
    <property type="entry name" value="Homeodomain-like"/>
    <property type="match status" value="1"/>
</dbReference>
<proteinExistence type="predicted"/>
<evidence type="ECO:0000313" key="9">
    <source>
        <dbReference type="Proteomes" id="UP000075260"/>
    </source>
</evidence>
<dbReference type="Pfam" id="PF00498">
    <property type="entry name" value="FHA"/>
    <property type="match status" value="1"/>
</dbReference>
<dbReference type="GO" id="GO:0043565">
    <property type="term" value="F:sequence-specific DNA binding"/>
    <property type="evidence" value="ECO:0007669"/>
    <property type="project" value="InterPro"/>
</dbReference>
<dbReference type="Pfam" id="PF02954">
    <property type="entry name" value="HTH_8"/>
    <property type="match status" value="1"/>
</dbReference>
<evidence type="ECO:0000256" key="1">
    <source>
        <dbReference type="ARBA" id="ARBA00022741"/>
    </source>
</evidence>
<dbReference type="Gene3D" id="2.60.200.20">
    <property type="match status" value="1"/>
</dbReference>
<feature type="domain" description="Sigma-54 factor interaction" evidence="7">
    <location>
        <begin position="337"/>
        <end position="566"/>
    </location>
</feature>
<keyword evidence="5" id="KW-0804">Transcription</keyword>
<dbReference type="InterPro" id="IPR002078">
    <property type="entry name" value="Sigma_54_int"/>
</dbReference>
<dbReference type="CDD" id="cd00009">
    <property type="entry name" value="AAA"/>
    <property type="match status" value="1"/>
</dbReference>
<dbReference type="InterPro" id="IPR009057">
    <property type="entry name" value="Homeodomain-like_sf"/>
</dbReference>
<dbReference type="PROSITE" id="PS50006">
    <property type="entry name" value="FHA_DOMAIN"/>
    <property type="match status" value="1"/>
</dbReference>
<dbReference type="EMBL" id="JEMA01000329">
    <property type="protein sequence ID" value="KYF71546.1"/>
    <property type="molecule type" value="Genomic_DNA"/>
</dbReference>
<dbReference type="InterPro" id="IPR000253">
    <property type="entry name" value="FHA_dom"/>
</dbReference>
<evidence type="ECO:0000313" key="8">
    <source>
        <dbReference type="EMBL" id="KYF71546.1"/>
    </source>
</evidence>
<dbReference type="PROSITE" id="PS00688">
    <property type="entry name" value="SIGMA54_INTERACT_3"/>
    <property type="match status" value="1"/>
</dbReference>
<gene>
    <name evidence="8" type="ORF">BE15_21625</name>
</gene>
<dbReference type="Proteomes" id="UP000075260">
    <property type="component" value="Unassembled WGS sequence"/>
</dbReference>
<dbReference type="Gene3D" id="3.40.50.300">
    <property type="entry name" value="P-loop containing nucleotide triphosphate hydrolases"/>
    <property type="match status" value="1"/>
</dbReference>
<reference evidence="8 9" key="1">
    <citation type="submission" date="2014-02" db="EMBL/GenBank/DDBJ databases">
        <title>The small core and large imbalanced accessory genome model reveals a collaborative survival strategy of Sorangium cellulosum strains in nature.</title>
        <authorList>
            <person name="Han K."/>
            <person name="Peng R."/>
            <person name="Blom J."/>
            <person name="Li Y.-Z."/>
        </authorList>
    </citation>
    <scope>NUCLEOTIDE SEQUENCE [LARGE SCALE GENOMIC DNA]</scope>
    <source>
        <strain evidence="8 9">So0008-312</strain>
    </source>
</reference>
<dbReference type="FunFam" id="3.40.50.300:FF:000006">
    <property type="entry name" value="DNA-binding transcriptional regulator NtrC"/>
    <property type="match status" value="1"/>
</dbReference>
<dbReference type="InterPro" id="IPR029016">
    <property type="entry name" value="GAF-like_dom_sf"/>
</dbReference>
<organism evidence="8 9">
    <name type="scientific">Sorangium cellulosum</name>
    <name type="common">Polyangium cellulosum</name>
    <dbReference type="NCBI Taxonomy" id="56"/>
    <lineage>
        <taxon>Bacteria</taxon>
        <taxon>Pseudomonadati</taxon>
        <taxon>Myxococcota</taxon>
        <taxon>Polyangia</taxon>
        <taxon>Polyangiales</taxon>
        <taxon>Polyangiaceae</taxon>
        <taxon>Sorangium</taxon>
    </lineage>
</organism>
<dbReference type="InterPro" id="IPR027417">
    <property type="entry name" value="P-loop_NTPase"/>
</dbReference>
<dbReference type="InterPro" id="IPR025662">
    <property type="entry name" value="Sigma_54_int_dom_ATP-bd_1"/>
</dbReference>
<dbReference type="PROSITE" id="PS00675">
    <property type="entry name" value="SIGMA54_INTERACT_1"/>
    <property type="match status" value="1"/>
</dbReference>
<dbReference type="GO" id="GO:0006355">
    <property type="term" value="P:regulation of DNA-templated transcription"/>
    <property type="evidence" value="ECO:0007669"/>
    <property type="project" value="InterPro"/>
</dbReference>
<keyword evidence="4" id="KW-0238">DNA-binding</keyword>
<dbReference type="Gene3D" id="1.10.10.60">
    <property type="entry name" value="Homeodomain-like"/>
    <property type="match status" value="1"/>
</dbReference>
<evidence type="ECO:0000259" key="7">
    <source>
        <dbReference type="PROSITE" id="PS50045"/>
    </source>
</evidence>
<dbReference type="AlphaFoldDB" id="A0A150QV80"/>
<dbReference type="Pfam" id="PF13185">
    <property type="entry name" value="GAF_2"/>
    <property type="match status" value="1"/>
</dbReference>
<dbReference type="OrthoDB" id="9761019at2"/>
<dbReference type="InterPro" id="IPR003018">
    <property type="entry name" value="GAF"/>
</dbReference>
<dbReference type="CDD" id="cd00060">
    <property type="entry name" value="FHA"/>
    <property type="match status" value="1"/>
</dbReference>
<sequence>MIVLEVTQGLAAGRTFELQGELITLGRSPDNRVVLDDRHISGAHARIVSSAEGVILEDLRSTNGTSVTRRGERIELGPGRSAVALQTGDVIELGSGDAVTRMVVTIPEEADEARVVSIRRLDEIEPAQAKIERDPSALSAMYAAQKRIGAANDLDQVLTEIADAVLALVPSSTHVTVVLRDDDQEPGAAPAAFVPVLTRVRSESGRGAPPAGPVPITRSVYRKVIKERAAVLAADAPIEVGQTESLMGASIRSTLAVPLWKGEEIIGVLQADNRSVPGMLNAGDLETLLVLAANASLAVANARLIKRLVLAEERLQKENSFLKGREEKRRGGGAVDIIGKSEAMRRVIAQLDKVVDTRVTVLIEGETGTGKELIAAAVHYRSRRRDKLFVAQNCAALAESLLESELFGHKKGSFTGATEEKKGLFEIADGGTLFLDEITETPLSLQSKLLRALQEGEIRPVGATSPKHVNVRIVAATNRNLEDEVARGRFREDLYYRLKVFPIRLPPLRERRDDIPVLAGHFLERYADEIGKPCGGFSQQAMELMVAYDWPGNVRELQNEVQRLVIQLDPGSFATPELLSPRIRQVEGLVARAGTPKGSLKEMMDAVEKFFLLEALRGHNNNKTNAAKTLGITREGLHKKLRQYGI</sequence>
<evidence type="ECO:0000256" key="5">
    <source>
        <dbReference type="ARBA" id="ARBA00023163"/>
    </source>
</evidence>
<dbReference type="PROSITE" id="PS50045">
    <property type="entry name" value="SIGMA54_INTERACT_4"/>
    <property type="match status" value="1"/>
</dbReference>
<dbReference type="Pfam" id="PF00158">
    <property type="entry name" value="Sigma54_activat"/>
    <property type="match status" value="1"/>
</dbReference>
<dbReference type="Gene3D" id="1.10.8.60">
    <property type="match status" value="1"/>
</dbReference>
<protein>
    <submittedName>
        <fullName evidence="8">Fis family transcriptional regulator</fullName>
    </submittedName>
</protein>
<keyword evidence="2" id="KW-0067">ATP-binding</keyword>
<dbReference type="InterPro" id="IPR002197">
    <property type="entry name" value="HTH_Fis"/>
</dbReference>
<evidence type="ECO:0000256" key="3">
    <source>
        <dbReference type="ARBA" id="ARBA00023015"/>
    </source>
</evidence>
<accession>A0A150QV80</accession>
<dbReference type="PANTHER" id="PTHR32071">
    <property type="entry name" value="TRANSCRIPTIONAL REGULATORY PROTEIN"/>
    <property type="match status" value="1"/>
</dbReference>
<dbReference type="PROSITE" id="PS00676">
    <property type="entry name" value="SIGMA54_INTERACT_2"/>
    <property type="match status" value="1"/>
</dbReference>
<evidence type="ECO:0000259" key="6">
    <source>
        <dbReference type="PROSITE" id="PS50006"/>
    </source>
</evidence>
<dbReference type="InterPro" id="IPR008984">
    <property type="entry name" value="SMAD_FHA_dom_sf"/>
</dbReference>
<evidence type="ECO:0000256" key="4">
    <source>
        <dbReference type="ARBA" id="ARBA00023125"/>
    </source>
</evidence>